<keyword evidence="1" id="KW-0812">Transmembrane</keyword>
<keyword evidence="1" id="KW-1133">Transmembrane helix</keyword>
<dbReference type="OrthoDB" id="3341077at2759"/>
<protein>
    <submittedName>
        <fullName evidence="2">Uncharacterized protein</fullName>
    </submittedName>
</protein>
<dbReference type="EMBL" id="LVVM01001257">
    <property type="protein sequence ID" value="OJA18899.1"/>
    <property type="molecule type" value="Genomic_DNA"/>
</dbReference>
<evidence type="ECO:0000313" key="3">
    <source>
        <dbReference type="Proteomes" id="UP000183567"/>
    </source>
</evidence>
<evidence type="ECO:0000313" key="2">
    <source>
        <dbReference type="EMBL" id="OJA18899.1"/>
    </source>
</evidence>
<keyword evidence="1" id="KW-0472">Membrane</keyword>
<feature type="transmembrane region" description="Helical" evidence="1">
    <location>
        <begin position="122"/>
        <end position="144"/>
    </location>
</feature>
<proteinExistence type="predicted"/>
<feature type="transmembrane region" description="Helical" evidence="1">
    <location>
        <begin position="43"/>
        <end position="64"/>
    </location>
</feature>
<accession>A0A1J8QG32</accession>
<dbReference type="STRING" id="180088.A0A1J8QG32"/>
<feature type="transmembrane region" description="Helical" evidence="1">
    <location>
        <begin position="197"/>
        <end position="227"/>
    </location>
</feature>
<dbReference type="AlphaFoldDB" id="A0A1J8QG32"/>
<feature type="transmembrane region" description="Helical" evidence="1">
    <location>
        <begin position="233"/>
        <end position="254"/>
    </location>
</feature>
<evidence type="ECO:0000256" key="1">
    <source>
        <dbReference type="SAM" id="Phobius"/>
    </source>
</evidence>
<name>A0A1J8QG32_9AGAM</name>
<reference evidence="2 3" key="1">
    <citation type="submission" date="2016-03" db="EMBL/GenBank/DDBJ databases">
        <title>Comparative genomics of the ectomycorrhizal sister species Rhizopogon vinicolor and Rhizopogon vesiculosus (Basidiomycota: Boletales) reveals a divergence of the mating type B locus.</title>
        <authorList>
            <person name="Mujic A.B."/>
            <person name="Kuo A."/>
            <person name="Tritt A."/>
            <person name="Lipzen A."/>
            <person name="Chen C."/>
            <person name="Johnson J."/>
            <person name="Sharma A."/>
            <person name="Barry K."/>
            <person name="Grigoriev I.V."/>
            <person name="Spatafora J.W."/>
        </authorList>
    </citation>
    <scope>NUCLEOTIDE SEQUENCE [LARGE SCALE GENOMIC DNA]</scope>
    <source>
        <strain evidence="2 3">AM-OR11-056</strain>
    </source>
</reference>
<feature type="transmembrane region" description="Helical" evidence="1">
    <location>
        <begin position="164"/>
        <end position="185"/>
    </location>
</feature>
<gene>
    <name evidence="2" type="ORF">AZE42_12066</name>
</gene>
<dbReference type="Proteomes" id="UP000183567">
    <property type="component" value="Unassembled WGS sequence"/>
</dbReference>
<sequence length="288" mass="31701">MVRHRSAKDVLRWISLSQTGIFLTLYLLTLFILLTKTGIQRQVFIPVATLLLCIANAHLVISFVRALEAFVFNIQTISPDAYYNVNFYSSLNLAKVALYVTQTTLADVVIVWRCYVLNHRSLLVAVPGCIALLTNMAAVCYIVWSLSQTPVGSAVSINVDICITIFYALTMVISVACTSLIVWRICRIRPFTPPGGFPTFLPVVIAIVESGALYAMSVLALLVTFSIGSNAQYIMLDVITPIVGIAFCLIILQVHFQVGGKPRPNSPLNQGASSLTSFRGEMYGTWLR</sequence>
<feature type="transmembrane region" description="Helical" evidence="1">
    <location>
        <begin position="12"/>
        <end position="34"/>
    </location>
</feature>
<comment type="caution">
    <text evidence="2">The sequence shown here is derived from an EMBL/GenBank/DDBJ whole genome shotgun (WGS) entry which is preliminary data.</text>
</comment>
<keyword evidence="3" id="KW-1185">Reference proteome</keyword>
<organism evidence="2 3">
    <name type="scientific">Rhizopogon vesiculosus</name>
    <dbReference type="NCBI Taxonomy" id="180088"/>
    <lineage>
        <taxon>Eukaryota</taxon>
        <taxon>Fungi</taxon>
        <taxon>Dikarya</taxon>
        <taxon>Basidiomycota</taxon>
        <taxon>Agaricomycotina</taxon>
        <taxon>Agaricomycetes</taxon>
        <taxon>Agaricomycetidae</taxon>
        <taxon>Boletales</taxon>
        <taxon>Suillineae</taxon>
        <taxon>Rhizopogonaceae</taxon>
        <taxon>Rhizopogon</taxon>
    </lineage>
</organism>